<organism evidence="1 2">
    <name type="scientific">Rotaria magnacalcarata</name>
    <dbReference type="NCBI Taxonomy" id="392030"/>
    <lineage>
        <taxon>Eukaryota</taxon>
        <taxon>Metazoa</taxon>
        <taxon>Spiralia</taxon>
        <taxon>Gnathifera</taxon>
        <taxon>Rotifera</taxon>
        <taxon>Eurotatoria</taxon>
        <taxon>Bdelloidea</taxon>
        <taxon>Philodinida</taxon>
        <taxon>Philodinidae</taxon>
        <taxon>Rotaria</taxon>
    </lineage>
</organism>
<dbReference type="AlphaFoldDB" id="A0A8S3B3E1"/>
<accession>A0A8S3B3E1</accession>
<dbReference type="EMBL" id="CAJOBI010146693">
    <property type="protein sequence ID" value="CAF4792948.1"/>
    <property type="molecule type" value="Genomic_DNA"/>
</dbReference>
<reference evidence="1" key="1">
    <citation type="submission" date="2021-02" db="EMBL/GenBank/DDBJ databases">
        <authorList>
            <person name="Nowell W R."/>
        </authorList>
    </citation>
    <scope>NUCLEOTIDE SEQUENCE</scope>
</reference>
<feature type="non-terminal residue" evidence="1">
    <location>
        <position position="1"/>
    </location>
</feature>
<evidence type="ECO:0000313" key="1">
    <source>
        <dbReference type="EMBL" id="CAF4792948.1"/>
    </source>
</evidence>
<sequence length="54" mass="6304">KSKLRMPLKSLETFRRLEPRRDVLLNPSLQSYIVSIQSSATPLPRRLSPLKRDD</sequence>
<dbReference type="Proteomes" id="UP000676336">
    <property type="component" value="Unassembled WGS sequence"/>
</dbReference>
<protein>
    <submittedName>
        <fullName evidence="1">Uncharacterized protein</fullName>
    </submittedName>
</protein>
<comment type="caution">
    <text evidence="1">The sequence shown here is derived from an EMBL/GenBank/DDBJ whole genome shotgun (WGS) entry which is preliminary data.</text>
</comment>
<gene>
    <name evidence="1" type="ORF">SMN809_LOCUS46839</name>
</gene>
<proteinExistence type="predicted"/>
<name>A0A8S3B3E1_9BILA</name>
<evidence type="ECO:0000313" key="2">
    <source>
        <dbReference type="Proteomes" id="UP000676336"/>
    </source>
</evidence>